<name>A0AAV7MCH0_PLEWA</name>
<reference evidence="2" key="1">
    <citation type="journal article" date="2022" name="bioRxiv">
        <title>Sequencing and chromosome-scale assembly of the giantPleurodeles waltlgenome.</title>
        <authorList>
            <person name="Brown T."/>
            <person name="Elewa A."/>
            <person name="Iarovenko S."/>
            <person name="Subramanian E."/>
            <person name="Araus A.J."/>
            <person name="Petzold A."/>
            <person name="Susuki M."/>
            <person name="Suzuki K.-i.T."/>
            <person name="Hayashi T."/>
            <person name="Toyoda A."/>
            <person name="Oliveira C."/>
            <person name="Osipova E."/>
            <person name="Leigh N.D."/>
            <person name="Simon A."/>
            <person name="Yun M.H."/>
        </authorList>
    </citation>
    <scope>NUCLEOTIDE SEQUENCE</scope>
    <source>
        <strain evidence="2">20211129_DDA</strain>
        <tissue evidence="2">Liver</tissue>
    </source>
</reference>
<feature type="compositionally biased region" description="Basic and acidic residues" evidence="1">
    <location>
        <begin position="89"/>
        <end position="100"/>
    </location>
</feature>
<protein>
    <submittedName>
        <fullName evidence="2">Uncharacterized protein</fullName>
    </submittedName>
</protein>
<evidence type="ECO:0000256" key="1">
    <source>
        <dbReference type="SAM" id="MobiDB-lite"/>
    </source>
</evidence>
<keyword evidence="3" id="KW-1185">Reference proteome</keyword>
<evidence type="ECO:0000313" key="2">
    <source>
        <dbReference type="EMBL" id="KAJ1097820.1"/>
    </source>
</evidence>
<sequence>MYDTEASQRAGLSIGSIPKPRDSVLDKGAEPHTKGAGGRNTWRRPTETKCESRAEQQRTRTEDELVNARTCLQQPGEQRESGAVWIQQREVDHWPREAAE</sequence>
<comment type="caution">
    <text evidence="2">The sequence shown here is derived from an EMBL/GenBank/DDBJ whole genome shotgun (WGS) entry which is preliminary data.</text>
</comment>
<dbReference type="EMBL" id="JANPWB010000014">
    <property type="protein sequence ID" value="KAJ1097820.1"/>
    <property type="molecule type" value="Genomic_DNA"/>
</dbReference>
<dbReference type="AlphaFoldDB" id="A0AAV7MCH0"/>
<dbReference type="Proteomes" id="UP001066276">
    <property type="component" value="Chromosome 10"/>
</dbReference>
<evidence type="ECO:0000313" key="3">
    <source>
        <dbReference type="Proteomes" id="UP001066276"/>
    </source>
</evidence>
<accession>A0AAV7MCH0</accession>
<gene>
    <name evidence="2" type="ORF">NDU88_002936</name>
</gene>
<proteinExistence type="predicted"/>
<feature type="region of interest" description="Disordered" evidence="1">
    <location>
        <begin position="1"/>
        <end position="100"/>
    </location>
</feature>
<organism evidence="2 3">
    <name type="scientific">Pleurodeles waltl</name>
    <name type="common">Iberian ribbed newt</name>
    <dbReference type="NCBI Taxonomy" id="8319"/>
    <lineage>
        <taxon>Eukaryota</taxon>
        <taxon>Metazoa</taxon>
        <taxon>Chordata</taxon>
        <taxon>Craniata</taxon>
        <taxon>Vertebrata</taxon>
        <taxon>Euteleostomi</taxon>
        <taxon>Amphibia</taxon>
        <taxon>Batrachia</taxon>
        <taxon>Caudata</taxon>
        <taxon>Salamandroidea</taxon>
        <taxon>Salamandridae</taxon>
        <taxon>Pleurodelinae</taxon>
        <taxon>Pleurodeles</taxon>
    </lineage>
</organism>
<feature type="compositionally biased region" description="Basic and acidic residues" evidence="1">
    <location>
        <begin position="19"/>
        <end position="33"/>
    </location>
</feature>
<feature type="compositionally biased region" description="Basic and acidic residues" evidence="1">
    <location>
        <begin position="44"/>
        <end position="63"/>
    </location>
</feature>